<dbReference type="Gene3D" id="3.40.630.30">
    <property type="match status" value="1"/>
</dbReference>
<dbReference type="PANTHER" id="PTHR43441:SF2">
    <property type="entry name" value="FAMILY ACETYLTRANSFERASE, PUTATIVE (AFU_ORTHOLOGUE AFUA_7G00850)-RELATED"/>
    <property type="match status" value="1"/>
</dbReference>
<evidence type="ECO:0000313" key="2">
    <source>
        <dbReference type="EMBL" id="KGQ71350.1"/>
    </source>
</evidence>
<dbReference type="AlphaFoldDB" id="A0A0A3AW71"/>
<keyword evidence="3" id="KW-1185">Reference proteome</keyword>
<dbReference type="GO" id="GO:0008999">
    <property type="term" value="F:protein-N-terminal-alanine acetyltransferase activity"/>
    <property type="evidence" value="ECO:0007669"/>
    <property type="project" value="TreeGrafter"/>
</dbReference>
<dbReference type="InterPro" id="IPR000182">
    <property type="entry name" value="GNAT_dom"/>
</dbReference>
<dbReference type="EMBL" id="JSUM01000002">
    <property type="protein sequence ID" value="KGQ71350.1"/>
    <property type="molecule type" value="Genomic_DNA"/>
</dbReference>
<reference evidence="2 3" key="1">
    <citation type="submission" date="2014-11" db="EMBL/GenBank/DDBJ databases">
        <title>Draft genome sequence of Chelonobacter oris 1662T, associated with respiratory disease in Hermann's Tortoises.</title>
        <authorList>
            <person name="Kudirkiene E."/>
            <person name="Hansen M.J."/>
            <person name="Bojesen A.M."/>
        </authorList>
    </citation>
    <scope>NUCLEOTIDE SEQUENCE [LARGE SCALE GENOMIC DNA]</scope>
    <source>
        <strain evidence="2 3">1662</strain>
    </source>
</reference>
<protein>
    <recommendedName>
        <fullName evidence="1">N-acetyltransferase domain-containing protein</fullName>
    </recommendedName>
</protein>
<dbReference type="FunFam" id="3.40.630.30:FF:000047">
    <property type="entry name" value="Acetyltransferase, GNAT family"/>
    <property type="match status" value="1"/>
</dbReference>
<evidence type="ECO:0000259" key="1">
    <source>
        <dbReference type="PROSITE" id="PS51186"/>
    </source>
</evidence>
<gene>
    <name evidence="2" type="ORF">OA57_00715</name>
</gene>
<dbReference type="InterPro" id="IPR051908">
    <property type="entry name" value="Ribosomal_N-acetyltransferase"/>
</dbReference>
<organism evidence="2 3">
    <name type="scientific">Chelonobacter oris</name>
    <dbReference type="NCBI Taxonomy" id="505317"/>
    <lineage>
        <taxon>Bacteria</taxon>
        <taxon>Pseudomonadati</taxon>
        <taxon>Pseudomonadota</taxon>
        <taxon>Gammaproteobacteria</taxon>
        <taxon>Pasteurellales</taxon>
        <taxon>Pasteurellaceae</taxon>
        <taxon>Chelonobacter</taxon>
    </lineage>
</organism>
<dbReference type="Pfam" id="PF13302">
    <property type="entry name" value="Acetyltransf_3"/>
    <property type="match status" value="1"/>
</dbReference>
<sequence>MRYNKFDQPIGKEIDGYTVGSLPEQDRFDGKLCVLERLDYDKHHERIYDCYLNHMTVQDWTYLPNQPLTEKQQVRTIIRQFIDADDLYCFTIIDKSNQRVLGTFCLMRADPLNRSIEIGWVIYSNLLKRSKIATEAQFLMMRYVFETLQYRRYEWKCDALNTPSYKAAERLGFTYEGTFRNAVVYKNRNRDTAWFSIISEEWPLIKSGFEHYLSESNFDMQGNQLKPLRFFSTKNRSAINR</sequence>
<dbReference type="GO" id="GO:1990189">
    <property type="term" value="F:protein N-terminal-serine acetyltransferase activity"/>
    <property type="evidence" value="ECO:0007669"/>
    <property type="project" value="TreeGrafter"/>
</dbReference>
<dbReference type="PROSITE" id="PS51186">
    <property type="entry name" value="GNAT"/>
    <property type="match status" value="1"/>
</dbReference>
<accession>A0A0A3AW71</accession>
<evidence type="ECO:0000313" key="3">
    <source>
        <dbReference type="Proteomes" id="UP000030380"/>
    </source>
</evidence>
<dbReference type="STRING" id="505317.OA57_00715"/>
<dbReference type="SUPFAM" id="SSF55729">
    <property type="entry name" value="Acyl-CoA N-acyltransferases (Nat)"/>
    <property type="match status" value="1"/>
</dbReference>
<feature type="domain" description="N-acetyltransferase" evidence="1">
    <location>
        <begin position="45"/>
        <end position="191"/>
    </location>
</feature>
<dbReference type="RefSeq" id="WP_034612146.1">
    <property type="nucleotide sequence ID" value="NZ_JSUM01000002.1"/>
</dbReference>
<name>A0A0A3AW71_9PAST</name>
<dbReference type="Proteomes" id="UP000030380">
    <property type="component" value="Unassembled WGS sequence"/>
</dbReference>
<proteinExistence type="predicted"/>
<dbReference type="OrthoDB" id="5295305at2"/>
<dbReference type="PANTHER" id="PTHR43441">
    <property type="entry name" value="RIBOSOMAL-PROTEIN-SERINE ACETYLTRANSFERASE"/>
    <property type="match status" value="1"/>
</dbReference>
<comment type="caution">
    <text evidence="2">The sequence shown here is derived from an EMBL/GenBank/DDBJ whole genome shotgun (WGS) entry which is preliminary data.</text>
</comment>
<dbReference type="InterPro" id="IPR016181">
    <property type="entry name" value="Acyl_CoA_acyltransferase"/>
</dbReference>